<dbReference type="PIRSF" id="PIRSF028754">
    <property type="entry name" value="UCP028754"/>
    <property type="match status" value="1"/>
</dbReference>
<evidence type="ECO:0000313" key="2">
    <source>
        <dbReference type="Proteomes" id="UP001428817"/>
    </source>
</evidence>
<protein>
    <submittedName>
        <fullName evidence="1">PAC2 family protein</fullName>
    </submittedName>
</protein>
<dbReference type="InterPro" id="IPR008492">
    <property type="entry name" value="Rv2714-like"/>
</dbReference>
<accession>A0ABP9R5Y8</accession>
<dbReference type="Proteomes" id="UP001428817">
    <property type="component" value="Unassembled WGS sequence"/>
</dbReference>
<dbReference type="EMBL" id="BAABJP010000051">
    <property type="protein sequence ID" value="GAA5171929.1"/>
    <property type="molecule type" value="Genomic_DNA"/>
</dbReference>
<dbReference type="InterPro" id="IPR019151">
    <property type="entry name" value="Proteasome_assmbl_chaperone_2"/>
</dbReference>
<dbReference type="SUPFAM" id="SSF159659">
    <property type="entry name" value="Cgl1923-like"/>
    <property type="match status" value="1"/>
</dbReference>
<reference evidence="2" key="1">
    <citation type="journal article" date="2019" name="Int. J. Syst. Evol. Microbiol.">
        <title>The Global Catalogue of Microorganisms (GCM) 10K type strain sequencing project: providing services to taxonomists for standard genome sequencing and annotation.</title>
        <authorList>
            <consortium name="The Broad Institute Genomics Platform"/>
            <consortium name="The Broad Institute Genome Sequencing Center for Infectious Disease"/>
            <person name="Wu L."/>
            <person name="Ma J."/>
        </authorList>
    </citation>
    <scope>NUCLEOTIDE SEQUENCE [LARGE SCALE GENOMIC DNA]</scope>
    <source>
        <strain evidence="2">JCM 18303</strain>
    </source>
</reference>
<gene>
    <name evidence="1" type="ORF">GCM10023321_71090</name>
</gene>
<name>A0ABP9R5Y8_9PSEU</name>
<dbReference type="Pfam" id="PF09754">
    <property type="entry name" value="PAC2"/>
    <property type="match status" value="1"/>
</dbReference>
<comment type="caution">
    <text evidence="1">The sequence shown here is derived from an EMBL/GenBank/DDBJ whole genome shotgun (WGS) entry which is preliminary data.</text>
</comment>
<organism evidence="1 2">
    <name type="scientific">Pseudonocardia eucalypti</name>
    <dbReference type="NCBI Taxonomy" id="648755"/>
    <lineage>
        <taxon>Bacteria</taxon>
        <taxon>Bacillati</taxon>
        <taxon>Actinomycetota</taxon>
        <taxon>Actinomycetes</taxon>
        <taxon>Pseudonocardiales</taxon>
        <taxon>Pseudonocardiaceae</taxon>
        <taxon>Pseudonocardia</taxon>
    </lineage>
</organism>
<dbReference type="Gene3D" id="1.10.287.100">
    <property type="match status" value="1"/>
</dbReference>
<evidence type="ECO:0000313" key="1">
    <source>
        <dbReference type="EMBL" id="GAA5171929.1"/>
    </source>
</evidence>
<dbReference type="Gene3D" id="3.40.50.10900">
    <property type="entry name" value="PAC-like subunit"/>
    <property type="match status" value="1"/>
</dbReference>
<keyword evidence="2" id="KW-1185">Reference proteome</keyword>
<proteinExistence type="predicted"/>
<dbReference type="RefSeq" id="WP_185065093.1">
    <property type="nucleotide sequence ID" value="NZ_BAABJP010000051.1"/>
</dbReference>
<dbReference type="InterPro" id="IPR038389">
    <property type="entry name" value="PSMG2_sf"/>
</dbReference>
<sequence length="317" mass="34213">MLDPTELYQVEEDAQAALTRPSDAPMASGDEPFVLLHHMGGYIDAGHASRLAVDHLLSALPSTIVATFDADQLIDYRSRRPTMTFEGNRWADYEEPILALYALRDLAGTPFLLLTGPEPDFQWERFAAAVGELVEYFGVDVTVGMNAIPMAVPHTRPAGVTAHATRPELIDHHEQWESTAELPGSAGALLELRLGQTGQDAMGLAVHVPHYLAETEYPHAARTLLDHVSVSTGLLLPTDALTEAAEAVGADIQRKVASSEQATRVVEALEQRYDSAGGGIGEQRPSLLAEDQPLPTADELGAEVERFLAEHQGGPTE</sequence>